<evidence type="ECO:0000313" key="3">
    <source>
        <dbReference type="Proteomes" id="UP000240996"/>
    </source>
</evidence>
<keyword evidence="3" id="KW-1185">Reference proteome</keyword>
<feature type="transmembrane region" description="Helical" evidence="1">
    <location>
        <begin position="16"/>
        <end position="37"/>
    </location>
</feature>
<dbReference type="EMBL" id="PZZN01000001">
    <property type="protein sequence ID" value="PTM47238.1"/>
    <property type="molecule type" value="Genomic_DNA"/>
</dbReference>
<evidence type="ECO:0000256" key="1">
    <source>
        <dbReference type="SAM" id="Phobius"/>
    </source>
</evidence>
<evidence type="ECO:0000313" key="2">
    <source>
        <dbReference type="EMBL" id="PTM47238.1"/>
    </source>
</evidence>
<feature type="transmembrane region" description="Helical" evidence="1">
    <location>
        <begin position="140"/>
        <end position="163"/>
    </location>
</feature>
<name>A0A2T4YTU6_9SPHN</name>
<dbReference type="AlphaFoldDB" id="A0A2T4YTU6"/>
<organism evidence="2 3">
    <name type="scientific">Sphingomonas aerolata</name>
    <dbReference type="NCBI Taxonomy" id="185951"/>
    <lineage>
        <taxon>Bacteria</taxon>
        <taxon>Pseudomonadati</taxon>
        <taxon>Pseudomonadota</taxon>
        <taxon>Alphaproteobacteria</taxon>
        <taxon>Sphingomonadales</taxon>
        <taxon>Sphingomonadaceae</taxon>
        <taxon>Sphingomonas</taxon>
    </lineage>
</organism>
<proteinExistence type="predicted"/>
<feature type="transmembrane region" description="Helical" evidence="1">
    <location>
        <begin position="63"/>
        <end position="89"/>
    </location>
</feature>
<protein>
    <submittedName>
        <fullName evidence="2">Putative membrane protein</fullName>
    </submittedName>
</protein>
<keyword evidence="1" id="KW-1133">Transmembrane helix</keyword>
<accession>A0A2T4YTU6</accession>
<keyword evidence="1" id="KW-0472">Membrane</keyword>
<reference evidence="2 3" key="1">
    <citation type="submission" date="2018-04" db="EMBL/GenBank/DDBJ databases">
        <title>Genomic Encyclopedia of Type Strains, Phase III (KMG-III): the genomes of soil and plant-associated and newly described type strains.</title>
        <authorList>
            <person name="Whitman W."/>
        </authorList>
    </citation>
    <scope>NUCLEOTIDE SEQUENCE [LARGE SCALE GENOMIC DNA]</scope>
    <source>
        <strain evidence="2 3">NW12</strain>
    </source>
</reference>
<gene>
    <name evidence="2" type="ORF">C8J24_0625</name>
</gene>
<dbReference type="Proteomes" id="UP000240996">
    <property type="component" value="Unassembled WGS sequence"/>
</dbReference>
<sequence>MNAGFRRLTDYLGSSYWFVPTVMAIAAVLLAGGMVALDSKVGSSWMDGYVWLYASRPDGARQVLSSVGGSMITVAGTVFSVTIAAVVYASGQYGPRLLTNFMRDRGNQVTLGTFIATFLYCLLVLRTIHSADESGGYGFVPNLALLVGVLLALCSIAVLIYFIHHVPSKIHINSVIEDVGDRLLRGIDDRFPRFVGSSPDDHAKTATNVPDTFLDDASERDGKQRRIVAAKDTGYIQFLDDEAVLRLASKHDLVLRLQYQPGDFVHVGRALVEVWPPERCNDACADDLRDAFAVGSRRSALQDLRFLVDELVEIAARALSPGVNDPFTAVTCLDWLSAAMSDLAGRSLPSHLRVDDEGSLRVIAHPTTFASLMDRSFGALAQYCAADMVASLRYLNALGEVSLYCDEPDRLTTIRLYTNRLEELASEALKGFNLTRVRTRATELRTALDQPDYKRRLRDGTAWLAGTA</sequence>
<dbReference type="RefSeq" id="WP_107930210.1">
    <property type="nucleotide sequence ID" value="NZ_PZZN01000001.1"/>
</dbReference>
<dbReference type="Pfam" id="PF10011">
    <property type="entry name" value="DUF2254"/>
    <property type="match status" value="1"/>
</dbReference>
<feature type="transmembrane region" description="Helical" evidence="1">
    <location>
        <begin position="109"/>
        <end position="128"/>
    </location>
</feature>
<dbReference type="InterPro" id="IPR018723">
    <property type="entry name" value="DUF2254_membrane"/>
</dbReference>
<comment type="caution">
    <text evidence="2">The sequence shown here is derived from an EMBL/GenBank/DDBJ whole genome shotgun (WGS) entry which is preliminary data.</text>
</comment>
<keyword evidence="1" id="KW-0812">Transmembrane</keyword>